<organism evidence="2 3">
    <name type="scientific">Micromonospora rosaria</name>
    <dbReference type="NCBI Taxonomy" id="47874"/>
    <lineage>
        <taxon>Bacteria</taxon>
        <taxon>Bacillati</taxon>
        <taxon>Actinomycetota</taxon>
        <taxon>Actinomycetes</taxon>
        <taxon>Micromonosporales</taxon>
        <taxon>Micromonosporaceae</taxon>
        <taxon>Micromonospora</taxon>
    </lineage>
</organism>
<dbReference type="OrthoDB" id="123178at2"/>
<feature type="compositionally biased region" description="Low complexity" evidence="1">
    <location>
        <begin position="186"/>
        <end position="204"/>
    </location>
</feature>
<feature type="compositionally biased region" description="Basic and acidic residues" evidence="1">
    <location>
        <begin position="1"/>
        <end position="14"/>
    </location>
</feature>
<comment type="caution">
    <text evidence="2">The sequence shown here is derived from an EMBL/GenBank/DDBJ whole genome shotgun (WGS) entry which is preliminary data.</text>
</comment>
<proteinExistence type="predicted"/>
<dbReference type="EMBL" id="LRQV01000020">
    <property type="protein sequence ID" value="KXK62408.1"/>
    <property type="molecule type" value="Genomic_DNA"/>
</dbReference>
<feature type="compositionally biased region" description="Basic and acidic residues" evidence="1">
    <location>
        <begin position="137"/>
        <end position="159"/>
    </location>
</feature>
<evidence type="ECO:0000313" key="3">
    <source>
        <dbReference type="Proteomes" id="UP000070620"/>
    </source>
</evidence>
<dbReference type="AlphaFoldDB" id="A0A136PVA7"/>
<name>A0A136PVA7_9ACTN</name>
<accession>A0A136PVA7</accession>
<feature type="compositionally biased region" description="Basic and acidic residues" evidence="1">
    <location>
        <begin position="34"/>
        <end position="49"/>
    </location>
</feature>
<keyword evidence="3" id="KW-1185">Reference proteome</keyword>
<feature type="compositionally biased region" description="Basic and acidic residues" evidence="1">
    <location>
        <begin position="115"/>
        <end position="126"/>
    </location>
</feature>
<evidence type="ECO:0000313" key="2">
    <source>
        <dbReference type="EMBL" id="KXK62408.1"/>
    </source>
</evidence>
<gene>
    <name evidence="2" type="ORF">AWW66_08740</name>
</gene>
<feature type="compositionally biased region" description="Basic and acidic residues" evidence="1">
    <location>
        <begin position="168"/>
        <end position="182"/>
    </location>
</feature>
<feature type="compositionally biased region" description="Basic and acidic residues" evidence="1">
    <location>
        <begin position="66"/>
        <end position="89"/>
    </location>
</feature>
<reference evidence="2 3" key="1">
    <citation type="submission" date="2016-01" db="EMBL/GenBank/DDBJ databases">
        <title>Whole genome sequence and analysis of Micromonospora rosaria DSM 803, which can produce antibacterial substance rosamicin.</title>
        <authorList>
            <person name="Yang H."/>
            <person name="He X."/>
            <person name="Zhu D."/>
        </authorList>
    </citation>
    <scope>NUCLEOTIDE SEQUENCE [LARGE SCALE GENOMIC DNA]</scope>
    <source>
        <strain evidence="2 3">DSM 803</strain>
    </source>
</reference>
<protein>
    <submittedName>
        <fullName evidence="2">Uncharacterized protein</fullName>
    </submittedName>
</protein>
<feature type="compositionally biased region" description="Low complexity" evidence="1">
    <location>
        <begin position="95"/>
        <end position="114"/>
    </location>
</feature>
<dbReference type="Proteomes" id="UP000070620">
    <property type="component" value="Unassembled WGS sequence"/>
</dbReference>
<feature type="region of interest" description="Disordered" evidence="1">
    <location>
        <begin position="1"/>
        <end position="243"/>
    </location>
</feature>
<sequence length="330" mass="34529">MRQDEQQVNKDQPEAVRSAPVPVEGTTNGSYRAGRTDVPEDALEDRGTFDDPTVAGERVDGGVADGSRHRSATTDRDGTGRDGRPEFHEPGPLPTAFGATTVGGAVAASALAGGRPEDERDPRGEDTAQPGDGAPGRTDRFDAERADPTAADRLHRADASGRTGTNDHPGRHADPGDRRDDTVPVTTIPGGPDRTTGRTGPGDAATGGTGYGRAAPTMVDPDADGGSGLGDADQPAGNVPVDAARLFDPGTAQGFRDRWRDVQLRFVDDPKAAAGQAQSLVDEAIQALAAALAAQKEKLGSWQESGSDDTEQLRVAVRHYRDFLDRVLGR</sequence>
<dbReference type="RefSeq" id="WP_067362428.1">
    <property type="nucleotide sequence ID" value="NZ_JBIUBN010000001.1"/>
</dbReference>
<evidence type="ECO:0000256" key="1">
    <source>
        <dbReference type="SAM" id="MobiDB-lite"/>
    </source>
</evidence>